<keyword evidence="2" id="KW-1185">Reference proteome</keyword>
<evidence type="ECO:0000313" key="1">
    <source>
        <dbReference type="EMBL" id="SDG17912.1"/>
    </source>
</evidence>
<accession>A0A1G7S4P1</accession>
<dbReference type="AlphaFoldDB" id="A0A1G7S4P1"/>
<evidence type="ECO:0000313" key="2">
    <source>
        <dbReference type="Proteomes" id="UP000199399"/>
    </source>
</evidence>
<sequence>MTLSDNIFQPGVILHEVIAGAFKASGSSFDAWCVENNVNRTTARQATYGQSGGDRGKELLSRMINDAGREVVSISYRARIEAEAKRCNEAAA</sequence>
<gene>
    <name evidence="1" type="ORF">SAMN04489759_10587</name>
</gene>
<protein>
    <submittedName>
        <fullName evidence="1">Uncharacterized protein</fullName>
    </submittedName>
</protein>
<dbReference type="OrthoDB" id="7875288at2"/>
<proteinExistence type="predicted"/>
<dbReference type="STRING" id="218672.SAMN04489759_10587"/>
<reference evidence="2" key="1">
    <citation type="submission" date="2016-10" db="EMBL/GenBank/DDBJ databases">
        <authorList>
            <person name="Varghese N."/>
            <person name="Submissions S."/>
        </authorList>
    </citation>
    <scope>NUCLEOTIDE SEQUENCE [LARGE SCALE GENOMIC DNA]</scope>
    <source>
        <strain evidence="2">DSM 16477</strain>
    </source>
</reference>
<name>A0A1G7S4P1_9RHOB</name>
<dbReference type="Proteomes" id="UP000199399">
    <property type="component" value="Unassembled WGS sequence"/>
</dbReference>
<organism evidence="1 2">
    <name type="scientific">Sulfitobacter delicatus</name>
    <dbReference type="NCBI Taxonomy" id="218672"/>
    <lineage>
        <taxon>Bacteria</taxon>
        <taxon>Pseudomonadati</taxon>
        <taxon>Pseudomonadota</taxon>
        <taxon>Alphaproteobacteria</taxon>
        <taxon>Rhodobacterales</taxon>
        <taxon>Roseobacteraceae</taxon>
        <taxon>Sulfitobacter</taxon>
    </lineage>
</organism>
<dbReference type="RefSeq" id="WP_093742101.1">
    <property type="nucleotide sequence ID" value="NZ_FNBP01000005.1"/>
</dbReference>
<dbReference type="EMBL" id="FNBP01000005">
    <property type="protein sequence ID" value="SDG17912.1"/>
    <property type="molecule type" value="Genomic_DNA"/>
</dbReference>